<dbReference type="PROSITE" id="PS50837">
    <property type="entry name" value="NACHT"/>
    <property type="match status" value="1"/>
</dbReference>
<evidence type="ECO:0000313" key="5">
    <source>
        <dbReference type="EMBL" id="KOG57445.1"/>
    </source>
</evidence>
<dbReference type="SUPFAM" id="SSF52058">
    <property type="entry name" value="L domain-like"/>
    <property type="match status" value="1"/>
</dbReference>
<keyword evidence="2" id="KW-0067">ATP-binding</keyword>
<dbReference type="Gene3D" id="3.80.10.10">
    <property type="entry name" value="Ribonuclease Inhibitor"/>
    <property type="match status" value="1"/>
</dbReference>
<comment type="caution">
    <text evidence="5">The sequence shown here is derived from an EMBL/GenBank/DDBJ whole genome shotgun (WGS) entry which is preliminary data.</text>
</comment>
<evidence type="ECO:0000256" key="2">
    <source>
        <dbReference type="ARBA" id="ARBA00022840"/>
    </source>
</evidence>
<evidence type="ECO:0000313" key="6">
    <source>
        <dbReference type="Proteomes" id="UP000037084"/>
    </source>
</evidence>
<dbReference type="RefSeq" id="WP_053168272.1">
    <property type="nucleotide sequence ID" value="NZ_LGUV01000010.1"/>
</dbReference>
<dbReference type="PROSITE" id="PS50943">
    <property type="entry name" value="HTH_CROC1"/>
    <property type="match status" value="1"/>
</dbReference>
<dbReference type="SUPFAM" id="SSF47413">
    <property type="entry name" value="lambda repressor-like DNA-binding domains"/>
    <property type="match status" value="1"/>
</dbReference>
<evidence type="ECO:0000259" key="3">
    <source>
        <dbReference type="PROSITE" id="PS50837"/>
    </source>
</evidence>
<evidence type="ECO:0008006" key="7">
    <source>
        <dbReference type="Google" id="ProtNLM"/>
    </source>
</evidence>
<dbReference type="GO" id="GO:0005524">
    <property type="term" value="F:ATP binding"/>
    <property type="evidence" value="ECO:0007669"/>
    <property type="project" value="UniProtKB-KW"/>
</dbReference>
<feature type="domain" description="HTH cro/C1-type" evidence="4">
    <location>
        <begin position="14"/>
        <end position="68"/>
    </location>
</feature>
<accession>A0A0L8N4H4</accession>
<dbReference type="PATRIC" id="fig|1961.12.peg.880"/>
<dbReference type="Pfam" id="PF05729">
    <property type="entry name" value="NACHT"/>
    <property type="match status" value="1"/>
</dbReference>
<dbReference type="SUPFAM" id="SSF52540">
    <property type="entry name" value="P-loop containing nucleoside triphosphate hydrolases"/>
    <property type="match status" value="1"/>
</dbReference>
<dbReference type="Gene3D" id="1.10.260.40">
    <property type="entry name" value="lambda repressor-like DNA-binding domains"/>
    <property type="match status" value="1"/>
</dbReference>
<dbReference type="AlphaFoldDB" id="A0A0L8N4H4"/>
<dbReference type="InterPro" id="IPR010982">
    <property type="entry name" value="Lambda_DNA-bd_dom_sf"/>
</dbReference>
<organism evidence="5 6">
    <name type="scientific">Streptomyces virginiae</name>
    <name type="common">Streptomyces cinnamonensis</name>
    <dbReference type="NCBI Taxonomy" id="1961"/>
    <lineage>
        <taxon>Bacteria</taxon>
        <taxon>Bacillati</taxon>
        <taxon>Actinomycetota</taxon>
        <taxon>Actinomycetes</taxon>
        <taxon>Kitasatosporales</taxon>
        <taxon>Streptomycetaceae</taxon>
        <taxon>Streptomyces</taxon>
    </lineage>
</organism>
<sequence>MNETDSLLMLHRALRNARLGRGLSMTAVATRSRLSRTTVSQAFNSSVPPSEETLAALAPILRLDLETLLTYRRACPGPRSSNSAPVATVKSAGRVPEDDAVFEARYRDYLKTRHGQLTVVGLDLRGPAASSWPLDAAYLSLELADSATQAQRVERAEHALRRNNRLLIRGLAGSGKTTLLQWVACAAADGELLGPNDGPAQPPVAFVLPLRTFARRSEGLPTPQEFLSAVGCPLAGAQPSGWTDRVLDSGRGIVLVDGLDEVPERMRDRTSIWLQELVAAYTRARFVVTTRPTAVAEGWLAASGFRELTVRPMSRDDVTVFVARWHTAAKASTDDSEVQAHLDGLENDLKEQVRAKRDLSLLTTTPLLCALVCALHRDRRGQLPHDRVELYEAALTMFLYRRDHEREVVAPEGFTLSEKESVQLLQRLAYWLIRNGQTEMPHGTAVAIMTDALMSMHAVAQQGDATQLLNHLLTRSGLLRRPTPDTIDFVHRTFQDFLGAKAAVEAHDLPLIARNAHDAQWEDVVRMAVAHAREGERVELLEAILARSHEEEYRKRLALLALACLRHATELPPATREKVEINAGSLLPPQSWTAANELGDIGPLVLDLMPSAVDTPMRHARYSIRTAKTIGGDGALAYLKSFSGTQDLWARAGLCAGWSDFDPDEYVAQVLAAMAGELPNVHLVEDRQIQAIRPLRVTKVTFVGDHTLQAIGRLPHPERIKSLTLQGNGRVAELNQLPTLFPQLEELQLEACRKMRDLAGLETTSVSQLSLIGSTMLRNLGPLKRMNGLRSLRLLDLERLTPGRVPALPQLEWLDVDHGGFLTMLDRWPGLTRLSVQGAGFLRGGNFELPPRLSHLDLWNVELEAACRPWFEGLTQVTDASFGTRSGVVAPLVDYFPQVRSLRIIAIHGSIEVDVRPLLELSELSKLTLDGFTRVIGGEAFAPDVIRIEHS</sequence>
<dbReference type="Gene3D" id="3.40.50.300">
    <property type="entry name" value="P-loop containing nucleotide triphosphate hydrolases"/>
    <property type="match status" value="1"/>
</dbReference>
<dbReference type="OrthoDB" id="135105at2"/>
<dbReference type="InterPro" id="IPR027417">
    <property type="entry name" value="P-loop_NTPase"/>
</dbReference>
<feature type="domain" description="NACHT" evidence="3">
    <location>
        <begin position="164"/>
        <end position="505"/>
    </location>
</feature>
<dbReference type="GO" id="GO:0003677">
    <property type="term" value="F:DNA binding"/>
    <property type="evidence" value="ECO:0007669"/>
    <property type="project" value="InterPro"/>
</dbReference>
<dbReference type="InterPro" id="IPR001387">
    <property type="entry name" value="Cro/C1-type_HTH"/>
</dbReference>
<evidence type="ECO:0000256" key="1">
    <source>
        <dbReference type="ARBA" id="ARBA00022741"/>
    </source>
</evidence>
<keyword evidence="1" id="KW-0547">Nucleotide-binding</keyword>
<dbReference type="Proteomes" id="UP000037084">
    <property type="component" value="Unassembled WGS sequence"/>
</dbReference>
<evidence type="ECO:0000259" key="4">
    <source>
        <dbReference type="PROSITE" id="PS50943"/>
    </source>
</evidence>
<dbReference type="SMART" id="SM00530">
    <property type="entry name" value="HTH_XRE"/>
    <property type="match status" value="1"/>
</dbReference>
<dbReference type="CDD" id="cd00093">
    <property type="entry name" value="HTH_XRE"/>
    <property type="match status" value="1"/>
</dbReference>
<proteinExistence type="predicted"/>
<gene>
    <name evidence="5" type="ORF">ADK75_04125</name>
</gene>
<dbReference type="InterPro" id="IPR007111">
    <property type="entry name" value="NACHT_NTPase"/>
</dbReference>
<dbReference type="PANTHER" id="PTHR46844">
    <property type="entry name" value="SLR5058 PROTEIN"/>
    <property type="match status" value="1"/>
</dbReference>
<name>A0A0L8N4H4_STRVG</name>
<dbReference type="PANTHER" id="PTHR46844:SF1">
    <property type="entry name" value="SLR5058 PROTEIN"/>
    <property type="match status" value="1"/>
</dbReference>
<protein>
    <recommendedName>
        <fullName evidence="7">NACHT domain-containing protein</fullName>
    </recommendedName>
</protein>
<dbReference type="Pfam" id="PF13560">
    <property type="entry name" value="HTH_31"/>
    <property type="match status" value="1"/>
</dbReference>
<dbReference type="EMBL" id="LGUV01000010">
    <property type="protein sequence ID" value="KOG57445.1"/>
    <property type="molecule type" value="Genomic_DNA"/>
</dbReference>
<dbReference type="InterPro" id="IPR032675">
    <property type="entry name" value="LRR_dom_sf"/>
</dbReference>
<reference evidence="6" key="1">
    <citation type="submission" date="2015-07" db="EMBL/GenBank/DDBJ databases">
        <authorList>
            <consortium name="Consortium for Microbial Forensics and Genomics (microFORGE)"/>
            <person name="Knight B.M."/>
            <person name="Roberts D.P."/>
            <person name="Lin D."/>
            <person name="Hari K."/>
            <person name="Fletcher J."/>
            <person name="Melcher U."/>
            <person name="Blagden T."/>
            <person name="Winegar R.A."/>
        </authorList>
    </citation>
    <scope>NUCLEOTIDE SEQUENCE [LARGE SCALE GENOMIC DNA]</scope>
    <source>
        <strain evidence="6">NRRL B-1447</strain>
    </source>
</reference>